<protein>
    <submittedName>
        <fullName evidence="8">RagB/SusD family nutrient uptake outer membrane protein</fullName>
    </submittedName>
</protein>
<dbReference type="SUPFAM" id="SSF48452">
    <property type="entry name" value="TPR-like"/>
    <property type="match status" value="1"/>
</dbReference>
<evidence type="ECO:0000256" key="4">
    <source>
        <dbReference type="ARBA" id="ARBA00023136"/>
    </source>
</evidence>
<proteinExistence type="inferred from homology"/>
<feature type="region of interest" description="Disordered" evidence="6">
    <location>
        <begin position="402"/>
        <end position="442"/>
    </location>
</feature>
<evidence type="ECO:0000256" key="2">
    <source>
        <dbReference type="ARBA" id="ARBA00006275"/>
    </source>
</evidence>
<evidence type="ECO:0000256" key="3">
    <source>
        <dbReference type="ARBA" id="ARBA00022729"/>
    </source>
</evidence>
<organism evidence="8 9">
    <name type="scientific">Flavivirga spongiicola</name>
    <dbReference type="NCBI Taxonomy" id="421621"/>
    <lineage>
        <taxon>Bacteria</taxon>
        <taxon>Pseudomonadati</taxon>
        <taxon>Bacteroidota</taxon>
        <taxon>Flavobacteriia</taxon>
        <taxon>Flavobacteriales</taxon>
        <taxon>Flavobacteriaceae</taxon>
        <taxon>Flavivirga</taxon>
    </lineage>
</organism>
<dbReference type="EMBL" id="JAODOP010000004">
    <property type="protein sequence ID" value="MEF3835757.1"/>
    <property type="molecule type" value="Genomic_DNA"/>
</dbReference>
<gene>
    <name evidence="8" type="ORF">N1F79_21715</name>
</gene>
<keyword evidence="5" id="KW-0998">Cell outer membrane</keyword>
<accession>A0ABU7XYE3</accession>
<evidence type="ECO:0000256" key="6">
    <source>
        <dbReference type="SAM" id="MobiDB-lite"/>
    </source>
</evidence>
<keyword evidence="4" id="KW-0472">Membrane</keyword>
<dbReference type="InterPro" id="IPR011990">
    <property type="entry name" value="TPR-like_helical_dom_sf"/>
</dbReference>
<keyword evidence="3" id="KW-0732">Signal</keyword>
<dbReference type="RefSeq" id="WP_303308036.1">
    <property type="nucleotide sequence ID" value="NZ_JAODOP010000004.1"/>
</dbReference>
<keyword evidence="9" id="KW-1185">Reference proteome</keyword>
<sequence length="442" mass="48211">MKNIIYKIVLFTFLLLTIGCSLDYSNPNAAGEDELNNKDALIALAIGIQQQYSVKALDFAVFVPAMSSREVSLVLTNVANQELEKGGTGLLGTNLRVIDLFSSLTRVKGMAETLLETAPETIAPAGTISGLMAWGNFFRAITLGTIVQSWEEAPLVNSRNNDAQFVNRTVALQEAVNLLEAALQQLSSTPPSEEFINLLGQNIDLENSIYAYLSRYNLMLGNYQEVINAANNVDLNSTSVFNYDDQNQNPMYVGMLRPGEVLFYAPRVDFGLPASLLPEAGDERIPFYLTSDASTSLSGLPVLNGTNAPFFNSPTASIPVYLPGEVLLNRAEAYARLAQTVNAVSDIDAIRTKTGASDAFGVGANLPAYTGGVTETELLNEIYKNRRIELHLTGLSLEDSRRFNREGPTTDGDFSTERSRNFYPYPSSERVNNSNTPADPNL</sequence>
<comment type="similarity">
    <text evidence="2">Belongs to the SusD family.</text>
</comment>
<reference evidence="8 9" key="1">
    <citation type="submission" date="2022-09" db="EMBL/GenBank/DDBJ databases">
        <title>Genome sequencing of Flavivirga sp. MEBiC05379.</title>
        <authorList>
            <person name="Oh H.-M."/>
            <person name="Kwon K.K."/>
            <person name="Park M.J."/>
            <person name="Yang S.-H."/>
        </authorList>
    </citation>
    <scope>NUCLEOTIDE SEQUENCE [LARGE SCALE GENOMIC DNA]</scope>
    <source>
        <strain evidence="8 9">MEBiC05379</strain>
    </source>
</reference>
<dbReference type="InterPro" id="IPR012944">
    <property type="entry name" value="SusD_RagB_dom"/>
</dbReference>
<dbReference type="Proteomes" id="UP001337305">
    <property type="component" value="Unassembled WGS sequence"/>
</dbReference>
<evidence type="ECO:0000256" key="5">
    <source>
        <dbReference type="ARBA" id="ARBA00023237"/>
    </source>
</evidence>
<feature type="compositionally biased region" description="Polar residues" evidence="6">
    <location>
        <begin position="429"/>
        <end position="442"/>
    </location>
</feature>
<comment type="caution">
    <text evidence="8">The sequence shown here is derived from an EMBL/GenBank/DDBJ whole genome shotgun (WGS) entry which is preliminary data.</text>
</comment>
<comment type="subcellular location">
    <subcellularLocation>
        <location evidence="1">Cell outer membrane</location>
    </subcellularLocation>
</comment>
<feature type="domain" description="RagB/SusD" evidence="7">
    <location>
        <begin position="319"/>
        <end position="423"/>
    </location>
</feature>
<dbReference type="Gene3D" id="1.25.40.390">
    <property type="match status" value="2"/>
</dbReference>
<evidence type="ECO:0000256" key="1">
    <source>
        <dbReference type="ARBA" id="ARBA00004442"/>
    </source>
</evidence>
<evidence type="ECO:0000313" key="8">
    <source>
        <dbReference type="EMBL" id="MEF3835757.1"/>
    </source>
</evidence>
<name>A0ABU7XYE3_9FLAO</name>
<dbReference type="PROSITE" id="PS51257">
    <property type="entry name" value="PROKAR_LIPOPROTEIN"/>
    <property type="match status" value="1"/>
</dbReference>
<evidence type="ECO:0000313" key="9">
    <source>
        <dbReference type="Proteomes" id="UP001337305"/>
    </source>
</evidence>
<evidence type="ECO:0000259" key="7">
    <source>
        <dbReference type="Pfam" id="PF07980"/>
    </source>
</evidence>
<dbReference type="Pfam" id="PF07980">
    <property type="entry name" value="SusD_RagB"/>
    <property type="match status" value="1"/>
</dbReference>